<gene>
    <name evidence="3" type="ORF">FA743_07120</name>
</gene>
<proteinExistence type="predicted"/>
<dbReference type="PANTHER" id="PTHR12203:SF35">
    <property type="entry name" value="PROTEIN O-GLUCOSYLTRANSFERASE 1"/>
    <property type="match status" value="1"/>
</dbReference>
<evidence type="ECO:0000313" key="3">
    <source>
        <dbReference type="EMBL" id="TJZ92628.1"/>
    </source>
</evidence>
<evidence type="ECO:0000256" key="1">
    <source>
        <dbReference type="ARBA" id="ARBA00022679"/>
    </source>
</evidence>
<dbReference type="InterPro" id="IPR006598">
    <property type="entry name" value="CAP10"/>
</dbReference>
<dbReference type="GO" id="GO:0016740">
    <property type="term" value="F:transferase activity"/>
    <property type="evidence" value="ECO:0007669"/>
    <property type="project" value="UniProtKB-KW"/>
</dbReference>
<reference evidence="3 4" key="1">
    <citation type="submission" date="2019-04" db="EMBL/GenBank/DDBJ databases">
        <authorList>
            <person name="Li J."/>
        </authorList>
    </citation>
    <scope>NUCLEOTIDE SEQUENCE [LARGE SCALE GENOMIC DNA]</scope>
    <source>
        <strain evidence="3 4">KCTC 42687</strain>
    </source>
</reference>
<protein>
    <recommendedName>
        <fullName evidence="2">Glycosyl transferase CAP10 domain-containing protein</fullName>
    </recommendedName>
</protein>
<dbReference type="OrthoDB" id="7976614at2"/>
<name>A0A4V5MVM1_9RHOB</name>
<feature type="domain" description="Glycosyl transferase CAP10" evidence="2">
    <location>
        <begin position="467"/>
        <end position="550"/>
    </location>
</feature>
<keyword evidence="4" id="KW-1185">Reference proteome</keyword>
<dbReference type="PANTHER" id="PTHR12203">
    <property type="entry name" value="KDEL LYS-ASP-GLU-LEU CONTAINING - RELATED"/>
    <property type="match status" value="1"/>
</dbReference>
<comment type="caution">
    <text evidence="3">The sequence shown here is derived from an EMBL/GenBank/DDBJ whole genome shotgun (WGS) entry which is preliminary data.</text>
</comment>
<organism evidence="3 4">
    <name type="scientific">Paracoccus gahaiensis</name>
    <dbReference type="NCBI Taxonomy" id="1706839"/>
    <lineage>
        <taxon>Bacteria</taxon>
        <taxon>Pseudomonadati</taxon>
        <taxon>Pseudomonadota</taxon>
        <taxon>Alphaproteobacteria</taxon>
        <taxon>Rhodobacterales</taxon>
        <taxon>Paracoccaceae</taxon>
        <taxon>Paracoccus</taxon>
    </lineage>
</organism>
<evidence type="ECO:0000313" key="4">
    <source>
        <dbReference type="Proteomes" id="UP000309747"/>
    </source>
</evidence>
<dbReference type="Proteomes" id="UP000309747">
    <property type="component" value="Unassembled WGS sequence"/>
</dbReference>
<evidence type="ECO:0000259" key="2">
    <source>
        <dbReference type="Pfam" id="PF05686"/>
    </source>
</evidence>
<dbReference type="Pfam" id="PF05686">
    <property type="entry name" value="Glyco_transf_90"/>
    <property type="match status" value="1"/>
</dbReference>
<keyword evidence="1" id="KW-0808">Transferase</keyword>
<sequence length="577" mass="64206">MTEPPMTAPLVIHIGPDGPIDRALARLFQANGHVAAYHEGGRLASDILYAMGQGTAPLTGWPQARLIAGLFRHKPLWRPPLEAWRCAAFLRDRLPQARFLLTVPPIESWSLARAGREALACHAFDQAHRPDPLPPIALPALWQEQLQEHLDRMQELFADDPRLIVADLATCPPADLAARLEAVLPLPKVPFAHWPVPAPAATARLMALFDRPEPPSAPPGWAEDVARFCLAGLDPRAPGGIEGLSPLACHWDGREVRTRGGAIRQFTEVAPPGQPPLALAREGRHFKLIRAEGVLNDILRLERRDPVWIDMEDSRWFGSPQGEPLDRPVLCHNRRAGAVNAILWPLPDQHAIGLPGFDPASPPDDIPFDEKEDRLIWRGMISGSEIGPGVRPRSASHAWLARLSEAATTEAREAAWDGLCRTNRMAFIRRFQGHPDMDVGVVMAPAFRAYAQDPLLAPYCRPRMTQAQMRRFRYQLCLTGYDHGSNFIPALDSHAVLLAEDDGWQVFYSGRFKPWQHFIPVARHLTDLEEKLAWARAHPDDCRAMSQAARAEAAHLRDPAARVRLMQLILDGLAQAR</sequence>
<dbReference type="EMBL" id="SUNI01000004">
    <property type="protein sequence ID" value="TJZ92628.1"/>
    <property type="molecule type" value="Genomic_DNA"/>
</dbReference>
<dbReference type="AlphaFoldDB" id="A0A4V5MVM1"/>
<accession>A0A4V5MVM1</accession>
<dbReference type="InterPro" id="IPR051091">
    <property type="entry name" value="O-Glucosyltr/Glycosyltrsf_90"/>
</dbReference>